<protein>
    <recommendedName>
        <fullName evidence="2">Outer membrane protein beta-barrel domain-containing protein</fullName>
    </recommendedName>
</protein>
<feature type="domain" description="Outer membrane protein beta-barrel" evidence="2">
    <location>
        <begin position="23"/>
        <end position="189"/>
    </location>
</feature>
<reference evidence="4" key="1">
    <citation type="journal article" date="2019" name="Int. J. Syst. Evol. Microbiol.">
        <title>The Global Catalogue of Microorganisms (GCM) 10K type strain sequencing project: providing services to taxonomists for standard genome sequencing and annotation.</title>
        <authorList>
            <consortium name="The Broad Institute Genomics Platform"/>
            <consortium name="The Broad Institute Genome Sequencing Center for Infectious Disease"/>
            <person name="Wu L."/>
            <person name="Ma J."/>
        </authorList>
    </citation>
    <scope>NUCLEOTIDE SEQUENCE [LARGE SCALE GENOMIC DNA]</scope>
    <source>
        <strain evidence="4">JCM 17085</strain>
    </source>
</reference>
<dbReference type="Pfam" id="PF13568">
    <property type="entry name" value="OMP_b-brl_2"/>
    <property type="match status" value="1"/>
</dbReference>
<sequence length="219" mass="23428">MKNLILSCAVVCAVAFAGINPSFAQNTQPRLGLKVGADLMSITTTTSVGSAIKYNYRIGVQAGVFTEIPVSKQFYIVPQFLFTQKGGNEDQPSSSFGGQSSGGSSKILINYLDIPVLFGFKVNSSLSFCAGPQLALLLSQKTSYTQNIGNMPQDFSNTSTNDFQKAIIGGNLGLGYYLNHHASINLNYIFDFQKIVKNSAGAEKGAKNEGFALTAGYLF</sequence>
<evidence type="ECO:0000313" key="3">
    <source>
        <dbReference type="EMBL" id="GAA4097947.1"/>
    </source>
</evidence>
<dbReference type="RefSeq" id="WP_345104121.1">
    <property type="nucleotide sequence ID" value="NZ_BAABCV010000007.1"/>
</dbReference>
<dbReference type="Proteomes" id="UP001500841">
    <property type="component" value="Unassembled WGS sequence"/>
</dbReference>
<comment type="caution">
    <text evidence="3">The sequence shown here is derived from an EMBL/GenBank/DDBJ whole genome shotgun (WGS) entry which is preliminary data.</text>
</comment>
<dbReference type="EMBL" id="BAABCV010000007">
    <property type="protein sequence ID" value="GAA4097947.1"/>
    <property type="molecule type" value="Genomic_DNA"/>
</dbReference>
<evidence type="ECO:0000256" key="1">
    <source>
        <dbReference type="SAM" id="SignalP"/>
    </source>
</evidence>
<gene>
    <name evidence="3" type="ORF">GCM10022392_22010</name>
</gene>
<evidence type="ECO:0000313" key="4">
    <source>
        <dbReference type="Proteomes" id="UP001500841"/>
    </source>
</evidence>
<evidence type="ECO:0000259" key="2">
    <source>
        <dbReference type="Pfam" id="PF13568"/>
    </source>
</evidence>
<keyword evidence="1" id="KW-0732">Signal</keyword>
<keyword evidence="4" id="KW-1185">Reference proteome</keyword>
<dbReference type="InterPro" id="IPR025665">
    <property type="entry name" value="Beta-barrel_OMP_2"/>
</dbReference>
<name>A0ABP7WVS0_9SPHI</name>
<accession>A0ABP7WVS0</accession>
<feature type="signal peptide" evidence="1">
    <location>
        <begin position="1"/>
        <end position="24"/>
    </location>
</feature>
<proteinExistence type="predicted"/>
<feature type="chain" id="PRO_5045316361" description="Outer membrane protein beta-barrel domain-containing protein" evidence="1">
    <location>
        <begin position="25"/>
        <end position="219"/>
    </location>
</feature>
<organism evidence="3 4">
    <name type="scientific">Mucilaginibacter panaciglaebae</name>
    <dbReference type="NCBI Taxonomy" id="502331"/>
    <lineage>
        <taxon>Bacteria</taxon>
        <taxon>Pseudomonadati</taxon>
        <taxon>Bacteroidota</taxon>
        <taxon>Sphingobacteriia</taxon>
        <taxon>Sphingobacteriales</taxon>
        <taxon>Sphingobacteriaceae</taxon>
        <taxon>Mucilaginibacter</taxon>
    </lineage>
</organism>